<keyword evidence="7" id="KW-1185">Reference proteome</keyword>
<dbReference type="SUPFAM" id="SSF46785">
    <property type="entry name" value="Winged helix' DNA-binding domain"/>
    <property type="match status" value="1"/>
</dbReference>
<evidence type="ECO:0000256" key="1">
    <source>
        <dbReference type="ARBA" id="ARBA00009437"/>
    </source>
</evidence>
<dbReference type="Gene3D" id="1.10.10.10">
    <property type="entry name" value="Winged helix-like DNA-binding domain superfamily/Winged helix DNA-binding domain"/>
    <property type="match status" value="1"/>
</dbReference>
<keyword evidence="3" id="KW-0238">DNA-binding</keyword>
<evidence type="ECO:0000256" key="3">
    <source>
        <dbReference type="ARBA" id="ARBA00023125"/>
    </source>
</evidence>
<sequence length="306" mass="34825">MKFDTIFYALEVADAGSFSQAARNLYLSQPNLSYAVRQLEKDLDVQLFHRVPGGVVPTEAGQELIERFRIIRREYEQIQSFSELPHRDFRQQLRIGSLRSSRAARAFSRFVKKHSGGGCQFSFLNYDSLDELLDEMTTNKLDLAVIGAFSTHVKTTYSKLKSSDIEYHLIGRSPICVAVGRSNPLYGRTEAVSLEDLYPFTAVQYGPTFSDPSHSLLHETGLSLHTAGEINVTGSQIFFDLIAETDVIGLVATWPQAFRRYHEEPSTWIIPIRDCELMAEYGWIKPRRTTLPELAQEYLDILVELY</sequence>
<dbReference type="Gene3D" id="3.40.190.290">
    <property type="match status" value="1"/>
</dbReference>
<dbReference type="CDD" id="cd05466">
    <property type="entry name" value="PBP2_LTTR_substrate"/>
    <property type="match status" value="1"/>
</dbReference>
<evidence type="ECO:0000256" key="4">
    <source>
        <dbReference type="ARBA" id="ARBA00023163"/>
    </source>
</evidence>
<protein>
    <submittedName>
        <fullName evidence="6">LysR family transcriptional regulator</fullName>
    </submittedName>
</protein>
<dbReference type="Pfam" id="PF03466">
    <property type="entry name" value="LysR_substrate"/>
    <property type="match status" value="1"/>
</dbReference>
<dbReference type="PANTHER" id="PTHR30346">
    <property type="entry name" value="TRANSCRIPTIONAL DUAL REGULATOR HCAR-RELATED"/>
    <property type="match status" value="1"/>
</dbReference>
<dbReference type="Proteomes" id="UP001652461">
    <property type="component" value="Unassembled WGS sequence"/>
</dbReference>
<dbReference type="SUPFAM" id="SSF53850">
    <property type="entry name" value="Periplasmic binding protein-like II"/>
    <property type="match status" value="1"/>
</dbReference>
<reference evidence="6 7" key="1">
    <citation type="journal article" date="2021" name="ISME Commun">
        <title>Automated analysis of genomic sequences facilitates high-throughput and comprehensive description of bacteria.</title>
        <authorList>
            <person name="Hitch T.C.A."/>
        </authorList>
    </citation>
    <scope>NUCLEOTIDE SEQUENCE [LARGE SCALE GENOMIC DNA]</scope>
    <source>
        <strain evidence="6 7">Sanger_04</strain>
    </source>
</reference>
<dbReference type="PRINTS" id="PR00039">
    <property type="entry name" value="HTHLYSR"/>
</dbReference>
<evidence type="ECO:0000259" key="5">
    <source>
        <dbReference type="PROSITE" id="PS50931"/>
    </source>
</evidence>
<dbReference type="Pfam" id="PF00126">
    <property type="entry name" value="HTH_1"/>
    <property type="match status" value="1"/>
</dbReference>
<evidence type="ECO:0000313" key="6">
    <source>
        <dbReference type="EMBL" id="MCU6695730.1"/>
    </source>
</evidence>
<proteinExistence type="inferred from homology"/>
<dbReference type="PROSITE" id="PS50931">
    <property type="entry name" value="HTH_LYSR"/>
    <property type="match status" value="1"/>
</dbReference>
<dbReference type="EMBL" id="JAOQKC010000002">
    <property type="protein sequence ID" value="MCU6695730.1"/>
    <property type="molecule type" value="Genomic_DNA"/>
</dbReference>
<evidence type="ECO:0000313" key="7">
    <source>
        <dbReference type="Proteomes" id="UP001652461"/>
    </source>
</evidence>
<dbReference type="InterPro" id="IPR000847">
    <property type="entry name" value="LysR_HTH_N"/>
</dbReference>
<evidence type="ECO:0000256" key="2">
    <source>
        <dbReference type="ARBA" id="ARBA00023015"/>
    </source>
</evidence>
<accession>A0ABT2RTT2</accession>
<name>A0ABT2RTT2_9FIRM</name>
<keyword evidence="2" id="KW-0805">Transcription regulation</keyword>
<feature type="domain" description="HTH lysR-type" evidence="5">
    <location>
        <begin position="1"/>
        <end position="58"/>
    </location>
</feature>
<keyword evidence="4" id="KW-0804">Transcription</keyword>
<dbReference type="InterPro" id="IPR036390">
    <property type="entry name" value="WH_DNA-bd_sf"/>
</dbReference>
<dbReference type="InterPro" id="IPR036388">
    <property type="entry name" value="WH-like_DNA-bd_sf"/>
</dbReference>
<comment type="caution">
    <text evidence="6">The sequence shown here is derived from an EMBL/GenBank/DDBJ whole genome shotgun (WGS) entry which is preliminary data.</text>
</comment>
<gene>
    <name evidence="6" type="ORF">OCV63_02320</name>
</gene>
<comment type="similarity">
    <text evidence="1">Belongs to the LysR transcriptional regulatory family.</text>
</comment>
<dbReference type="RefSeq" id="WP_158361811.1">
    <property type="nucleotide sequence ID" value="NZ_JAOQKC010000002.1"/>
</dbReference>
<dbReference type="InterPro" id="IPR005119">
    <property type="entry name" value="LysR_subst-bd"/>
</dbReference>
<dbReference type="PANTHER" id="PTHR30346:SF0">
    <property type="entry name" value="HCA OPERON TRANSCRIPTIONAL ACTIVATOR HCAR"/>
    <property type="match status" value="1"/>
</dbReference>
<organism evidence="6 7">
    <name type="scientific">Laedolimicola ammoniilytica</name>
    <dbReference type="NCBI Taxonomy" id="2981771"/>
    <lineage>
        <taxon>Bacteria</taxon>
        <taxon>Bacillati</taxon>
        <taxon>Bacillota</taxon>
        <taxon>Clostridia</taxon>
        <taxon>Lachnospirales</taxon>
        <taxon>Lachnospiraceae</taxon>
        <taxon>Laedolimicola</taxon>
    </lineage>
</organism>